<protein>
    <submittedName>
        <fullName evidence="1">Protein translocase subunit SecF</fullName>
    </submittedName>
</protein>
<accession>A0AAE6V373</accession>
<proteinExistence type="predicted"/>
<name>A0AAE6V373_9PSED</name>
<organism evidence="1 2">
    <name type="scientific">Pseudomonas monteilii</name>
    <dbReference type="NCBI Taxonomy" id="76759"/>
    <lineage>
        <taxon>Bacteria</taxon>
        <taxon>Pseudomonadati</taxon>
        <taxon>Pseudomonadota</taxon>
        <taxon>Gammaproteobacteria</taxon>
        <taxon>Pseudomonadales</taxon>
        <taxon>Pseudomonadaceae</taxon>
        <taxon>Pseudomonas</taxon>
    </lineage>
</organism>
<gene>
    <name evidence="1" type="ORF">TCK1_3519</name>
</gene>
<evidence type="ECO:0000313" key="1">
    <source>
        <dbReference type="EMBL" id="QHB28865.1"/>
    </source>
</evidence>
<dbReference type="Proteomes" id="UP000464593">
    <property type="component" value="Chromosome"/>
</dbReference>
<sequence length="86" mass="9499">MGHHIRGNGLTPVMYAELYRLWALGQCYGDWPGMIAVVKSIGDQVGENLPHPGGVKLAKCLVATLQNNGDLWPRNAKLLHQRMAHL</sequence>
<reference evidence="1 2" key="1">
    <citation type="submission" date="2019-05" db="EMBL/GenBank/DDBJ databases">
        <title>Complete genome sequence of Pseudomonas Pseudomonas resinovorans.</title>
        <authorList>
            <person name="Chen H.-P."/>
        </authorList>
    </citation>
    <scope>NUCLEOTIDE SEQUENCE [LARGE SCALE GENOMIC DNA]</scope>
    <source>
        <strain evidence="1 2">TCU-CK1</strain>
    </source>
</reference>
<evidence type="ECO:0000313" key="2">
    <source>
        <dbReference type="Proteomes" id="UP000464593"/>
    </source>
</evidence>
<dbReference type="AlphaFoldDB" id="A0AAE6V373"/>
<dbReference type="EMBL" id="CP040324">
    <property type="protein sequence ID" value="QHB28865.1"/>
    <property type="molecule type" value="Genomic_DNA"/>
</dbReference>